<dbReference type="PANTHER" id="PTHR36924:SF1">
    <property type="entry name" value="ANTITOXIN HIGA-1"/>
    <property type="match status" value="1"/>
</dbReference>
<organism evidence="3 4">
    <name type="scientific">Methylomarinovum caldicuralii</name>
    <dbReference type="NCBI Taxonomy" id="438856"/>
    <lineage>
        <taxon>Bacteria</taxon>
        <taxon>Pseudomonadati</taxon>
        <taxon>Pseudomonadota</taxon>
        <taxon>Gammaproteobacteria</taxon>
        <taxon>Methylococcales</taxon>
        <taxon>Methylothermaceae</taxon>
        <taxon>Methylomarinovum</taxon>
    </lineage>
</organism>
<dbReference type="AlphaFoldDB" id="A0AAU9C3A6"/>
<dbReference type="CDD" id="cd00093">
    <property type="entry name" value="HTH_XRE"/>
    <property type="match status" value="1"/>
</dbReference>
<evidence type="ECO:0000313" key="3">
    <source>
        <dbReference type="EMBL" id="BCX81624.1"/>
    </source>
</evidence>
<proteinExistence type="predicted"/>
<dbReference type="Gene3D" id="1.10.260.40">
    <property type="entry name" value="lambda repressor-like DNA-binding domains"/>
    <property type="match status" value="1"/>
</dbReference>
<dbReference type="EMBL" id="AP024714">
    <property type="protein sequence ID" value="BCX81624.1"/>
    <property type="molecule type" value="Genomic_DNA"/>
</dbReference>
<reference evidence="4" key="1">
    <citation type="journal article" date="2024" name="Int. J. Syst. Evol. Microbiol.">
        <title>Methylomarinovum tepidoasis sp. nov., a moderately thermophilic methanotroph of the family Methylothermaceae isolated from a deep-sea hydrothermal field.</title>
        <authorList>
            <person name="Hirayama H."/>
            <person name="Takaki Y."/>
            <person name="Abe M."/>
            <person name="Miyazaki M."/>
            <person name="Uematsu K."/>
            <person name="Matsui Y."/>
            <person name="Takai K."/>
        </authorList>
    </citation>
    <scope>NUCLEOTIDE SEQUENCE [LARGE SCALE GENOMIC DNA]</scope>
    <source>
        <strain evidence="4">IT-9</strain>
    </source>
</reference>
<dbReference type="KEGG" id="mcau:MIT9_P1202"/>
<dbReference type="SMART" id="SM00530">
    <property type="entry name" value="HTH_XRE"/>
    <property type="match status" value="1"/>
</dbReference>
<dbReference type="GO" id="GO:0003677">
    <property type="term" value="F:DNA binding"/>
    <property type="evidence" value="ECO:0007669"/>
    <property type="project" value="UniProtKB-KW"/>
</dbReference>
<evidence type="ECO:0000256" key="1">
    <source>
        <dbReference type="ARBA" id="ARBA00023125"/>
    </source>
</evidence>
<dbReference type="Proteomes" id="UP001321825">
    <property type="component" value="Chromosome"/>
</dbReference>
<evidence type="ECO:0000313" key="4">
    <source>
        <dbReference type="Proteomes" id="UP001321825"/>
    </source>
</evidence>
<dbReference type="InterPro" id="IPR001387">
    <property type="entry name" value="Cro/C1-type_HTH"/>
</dbReference>
<keyword evidence="4" id="KW-1185">Reference proteome</keyword>
<feature type="domain" description="HTH cro/C1-type" evidence="2">
    <location>
        <begin position="33"/>
        <end position="86"/>
    </location>
</feature>
<dbReference type="SUPFAM" id="SSF47413">
    <property type="entry name" value="lambda repressor-like DNA-binding domains"/>
    <property type="match status" value="1"/>
</dbReference>
<keyword evidence="1" id="KW-0238">DNA-binding</keyword>
<dbReference type="RefSeq" id="WP_317706541.1">
    <property type="nucleotide sequence ID" value="NZ_AP024714.1"/>
</dbReference>
<dbReference type="Pfam" id="PF01381">
    <property type="entry name" value="HTH_3"/>
    <property type="match status" value="1"/>
</dbReference>
<protein>
    <submittedName>
        <fullName evidence="3">Antitoxin HigA-1</fullName>
    </submittedName>
</protein>
<accession>A0AAU9C3A6</accession>
<dbReference type="NCBIfam" id="TIGR02607">
    <property type="entry name" value="antidote_HigA"/>
    <property type="match status" value="1"/>
</dbReference>
<dbReference type="InterPro" id="IPR010982">
    <property type="entry name" value="Lambda_DNA-bd_dom_sf"/>
</dbReference>
<sequence length="117" mass="13026">MSISLEELSKTDFSEVTTGEEISLSTPGDILRREFMEPLGLSANALARAIRVPPNRITAILKGTRSITADTALRLGRYFGTTAEFWLNLQKDYELRVARRKSARRIEAEVEPLSSVG</sequence>
<name>A0AAU9C3A6_9GAMM</name>
<dbReference type="PANTHER" id="PTHR36924">
    <property type="entry name" value="ANTITOXIN HIGA-1"/>
    <property type="match status" value="1"/>
</dbReference>
<dbReference type="PROSITE" id="PS50943">
    <property type="entry name" value="HTH_CROC1"/>
    <property type="match status" value="1"/>
</dbReference>
<dbReference type="InterPro" id="IPR013430">
    <property type="entry name" value="Toxin_antidote_HigA"/>
</dbReference>
<gene>
    <name evidence="3" type="ORF">MIT9_P1202</name>
</gene>
<evidence type="ECO:0000259" key="2">
    <source>
        <dbReference type="PROSITE" id="PS50943"/>
    </source>
</evidence>